<sequence>MVPLRFQIRRFLADVARRWRFRAPGKTDMHGLIMKSNNDICSLFGSYLSNHEASTHEITWRMCSTQLLSSSKKNQIKRSSDVGVMQFTKPIFLRLCRVCSSVGGVESSNNLLRHVSGVACWCTKPVAVTCYRIEACSWVVVLTLLFLKWRRVWWFPQLVWLYWARGVWNYPQTWCRFDVVALPPPSLFPLAPSCQIGFVEVVWIRRMWVSVSGAIDLLDSLKVLSPEVDVPKILWRPSSNNGIADCGLLLVLPVLFLQGRGRLSLRLVPATDFLSPLIPPLRSFAAQLTSSPCFGSDLFLLARLSLKCCV</sequence>
<dbReference type="Proteomes" id="UP000712600">
    <property type="component" value="Unassembled WGS sequence"/>
</dbReference>
<dbReference type="AlphaFoldDB" id="A0A8S9N1N7"/>
<proteinExistence type="predicted"/>
<evidence type="ECO:0000313" key="2">
    <source>
        <dbReference type="Proteomes" id="UP000712600"/>
    </source>
</evidence>
<comment type="caution">
    <text evidence="1">The sequence shown here is derived from an EMBL/GenBank/DDBJ whole genome shotgun (WGS) entry which is preliminary data.</text>
</comment>
<accession>A0A8S9N1N7</accession>
<organism evidence="1 2">
    <name type="scientific">Brassica cretica</name>
    <name type="common">Mustard</name>
    <dbReference type="NCBI Taxonomy" id="69181"/>
    <lineage>
        <taxon>Eukaryota</taxon>
        <taxon>Viridiplantae</taxon>
        <taxon>Streptophyta</taxon>
        <taxon>Embryophyta</taxon>
        <taxon>Tracheophyta</taxon>
        <taxon>Spermatophyta</taxon>
        <taxon>Magnoliopsida</taxon>
        <taxon>eudicotyledons</taxon>
        <taxon>Gunneridae</taxon>
        <taxon>Pentapetalae</taxon>
        <taxon>rosids</taxon>
        <taxon>malvids</taxon>
        <taxon>Brassicales</taxon>
        <taxon>Brassicaceae</taxon>
        <taxon>Brassiceae</taxon>
        <taxon>Brassica</taxon>
    </lineage>
</organism>
<name>A0A8S9N1N7_BRACR</name>
<gene>
    <name evidence="1" type="ORF">F2Q69_00055188</name>
</gene>
<reference evidence="1" key="1">
    <citation type="submission" date="2019-12" db="EMBL/GenBank/DDBJ databases">
        <title>Genome sequencing and annotation of Brassica cretica.</title>
        <authorList>
            <person name="Studholme D.J."/>
            <person name="Sarris P."/>
        </authorList>
    </citation>
    <scope>NUCLEOTIDE SEQUENCE</scope>
    <source>
        <strain evidence="1">PFS-109/04</strain>
        <tissue evidence="1">Leaf</tissue>
    </source>
</reference>
<protein>
    <submittedName>
        <fullName evidence="1">Uncharacterized protein</fullName>
    </submittedName>
</protein>
<dbReference type="EMBL" id="QGKX02002183">
    <property type="protein sequence ID" value="KAF3489216.1"/>
    <property type="molecule type" value="Genomic_DNA"/>
</dbReference>
<evidence type="ECO:0000313" key="1">
    <source>
        <dbReference type="EMBL" id="KAF3489216.1"/>
    </source>
</evidence>